<comment type="similarity">
    <text evidence="1">Belongs to the AHA1 family.</text>
</comment>
<dbReference type="SUPFAM" id="SSF55961">
    <property type="entry name" value="Bet v1-like"/>
    <property type="match status" value="1"/>
</dbReference>
<proteinExistence type="inferred from homology"/>
<evidence type="ECO:0000313" key="3">
    <source>
        <dbReference type="EMBL" id="TKD05081.1"/>
    </source>
</evidence>
<feature type="domain" description="Activator of Hsp90 ATPase homologue 1/2-like C-terminal" evidence="2">
    <location>
        <begin position="35"/>
        <end position="146"/>
    </location>
</feature>
<dbReference type="OrthoDB" id="8117292at2"/>
<reference evidence="3 4" key="1">
    <citation type="submission" date="2019-04" db="EMBL/GenBank/DDBJ databases">
        <authorList>
            <person name="Li Y."/>
            <person name="Wang J."/>
        </authorList>
    </citation>
    <scope>NUCLEOTIDE SEQUENCE [LARGE SCALE GENOMIC DNA]</scope>
    <source>
        <strain evidence="3 4">DSM 14668</strain>
    </source>
</reference>
<name>A0A4U1J9J5_9BACT</name>
<accession>A0A4U1J9J5</accession>
<dbReference type="InterPro" id="IPR013538">
    <property type="entry name" value="ASHA1/2-like_C"/>
</dbReference>
<keyword evidence="4" id="KW-1185">Reference proteome</keyword>
<protein>
    <submittedName>
        <fullName evidence="3">SRPBCC family protein</fullName>
    </submittedName>
</protein>
<evidence type="ECO:0000256" key="1">
    <source>
        <dbReference type="ARBA" id="ARBA00006817"/>
    </source>
</evidence>
<dbReference type="InterPro" id="IPR023393">
    <property type="entry name" value="START-like_dom_sf"/>
</dbReference>
<comment type="caution">
    <text evidence="3">The sequence shown here is derived from an EMBL/GenBank/DDBJ whole genome shotgun (WGS) entry which is preliminary data.</text>
</comment>
<dbReference type="RefSeq" id="WP_136931151.1">
    <property type="nucleotide sequence ID" value="NZ_SSMQ01000023.1"/>
</dbReference>
<sequence>MIDLVKELNAVHRSTGPRTMPGGEGHTVKLRRSYDAAIEDVWDAITTPARVQRWFLPLTGDLRVGGHYQLKGNAGGKILRCEPPRLLEVTWTIAPQDDGNSKVEVRLSVGENDETVLELAHAAIPPPGMWPEYGPGAVGVGWDLTLLGLVYELRSLFIEDKDAWGLTPEARVFITGSSVAWGAASQAAGASAADAQKAVENTTKFYAPDPTPGT</sequence>
<dbReference type="AlphaFoldDB" id="A0A4U1J9J5"/>
<dbReference type="Proteomes" id="UP000309215">
    <property type="component" value="Unassembled WGS sequence"/>
</dbReference>
<evidence type="ECO:0000259" key="2">
    <source>
        <dbReference type="Pfam" id="PF08327"/>
    </source>
</evidence>
<gene>
    <name evidence="3" type="ORF">E8A74_22725</name>
</gene>
<dbReference type="Pfam" id="PF08327">
    <property type="entry name" value="AHSA1"/>
    <property type="match status" value="1"/>
</dbReference>
<dbReference type="Gene3D" id="3.30.530.20">
    <property type="match status" value="1"/>
</dbReference>
<evidence type="ECO:0000313" key="4">
    <source>
        <dbReference type="Proteomes" id="UP000309215"/>
    </source>
</evidence>
<organism evidence="3 4">
    <name type="scientific">Polyangium fumosum</name>
    <dbReference type="NCBI Taxonomy" id="889272"/>
    <lineage>
        <taxon>Bacteria</taxon>
        <taxon>Pseudomonadati</taxon>
        <taxon>Myxococcota</taxon>
        <taxon>Polyangia</taxon>
        <taxon>Polyangiales</taxon>
        <taxon>Polyangiaceae</taxon>
        <taxon>Polyangium</taxon>
    </lineage>
</organism>
<dbReference type="CDD" id="cd08899">
    <property type="entry name" value="SRPBCC_CalC_Aha1-like_6"/>
    <property type="match status" value="1"/>
</dbReference>
<dbReference type="EMBL" id="SSMQ01000023">
    <property type="protein sequence ID" value="TKD05081.1"/>
    <property type="molecule type" value="Genomic_DNA"/>
</dbReference>